<dbReference type="SUPFAM" id="SSF55890">
    <property type="entry name" value="Sporulation response regulatory protein Spo0B"/>
    <property type="match status" value="1"/>
</dbReference>
<dbReference type="RefSeq" id="WP_120463162.1">
    <property type="nucleotide sequence ID" value="NZ_BMIW01000004.1"/>
</dbReference>
<gene>
    <name evidence="6" type="ORF">GCM10010913_07390</name>
</gene>
<protein>
    <recommendedName>
        <fullName evidence="5">SpoOB alpha-helical domain-containing protein</fullName>
    </recommendedName>
</protein>
<evidence type="ECO:0000256" key="4">
    <source>
        <dbReference type="SAM" id="Phobius"/>
    </source>
</evidence>
<dbReference type="InterPro" id="IPR039506">
    <property type="entry name" value="SPOB_a"/>
</dbReference>
<evidence type="ECO:0000256" key="1">
    <source>
        <dbReference type="ARBA" id="ARBA00022553"/>
    </source>
</evidence>
<dbReference type="Proteomes" id="UP000608420">
    <property type="component" value="Unassembled WGS sequence"/>
</dbReference>
<evidence type="ECO:0000313" key="6">
    <source>
        <dbReference type="EMBL" id="GGF88484.1"/>
    </source>
</evidence>
<dbReference type="PROSITE" id="PS51257">
    <property type="entry name" value="PROKAR_LIPOPROTEIN"/>
    <property type="match status" value="1"/>
</dbReference>
<evidence type="ECO:0000313" key="7">
    <source>
        <dbReference type="Proteomes" id="UP000608420"/>
    </source>
</evidence>
<comment type="caution">
    <text evidence="6">The sequence shown here is derived from an EMBL/GenBank/DDBJ whole genome shotgun (WGS) entry which is preliminary data.</text>
</comment>
<dbReference type="InterPro" id="IPR016120">
    <property type="entry name" value="Sig_transdc_His_kin_SpoOB"/>
</dbReference>
<evidence type="ECO:0000259" key="5">
    <source>
        <dbReference type="Pfam" id="PF14689"/>
    </source>
</evidence>
<keyword evidence="1" id="KW-0597">Phosphoprotein</keyword>
<keyword evidence="4" id="KW-0812">Transmembrane</keyword>
<keyword evidence="7" id="KW-1185">Reference proteome</keyword>
<feature type="transmembrane region" description="Helical" evidence="4">
    <location>
        <begin position="31"/>
        <end position="49"/>
    </location>
</feature>
<dbReference type="EMBL" id="BMIW01000004">
    <property type="protein sequence ID" value="GGF88484.1"/>
    <property type="molecule type" value="Genomic_DNA"/>
</dbReference>
<feature type="domain" description="SpoOB alpha-helical" evidence="5">
    <location>
        <begin position="67"/>
        <end position="118"/>
    </location>
</feature>
<keyword evidence="4" id="KW-1133">Transmembrane helix</keyword>
<keyword evidence="2" id="KW-0808">Transferase</keyword>
<organism evidence="6 7">
    <name type="scientific">Paenibacillus aceti</name>
    <dbReference type="NCBI Taxonomy" id="1820010"/>
    <lineage>
        <taxon>Bacteria</taxon>
        <taxon>Bacillati</taxon>
        <taxon>Bacillota</taxon>
        <taxon>Bacilli</taxon>
        <taxon>Bacillales</taxon>
        <taxon>Paenibacillaceae</taxon>
        <taxon>Paenibacillus</taxon>
    </lineage>
</organism>
<sequence length="258" mass="30074">MKHRFAVPTLYAVLVLSCLTSMYFIRSLYGYIIIALCLLILFQGYIRYIQRRAAVERKHLLESVQRTATATLGHHRHDWMNDLQLIYGYMKLGKYDKLGICVERIKEHMVLESKISRLGIPSLVFFLQSFREVNRSIDLRIEIRDELQLDVMLRAEDAEELTEAIVDTIKKFQFMGRSSWDEVLELHLCMYQENGEVVVAFYPEGEAGNADKLQKYIDDWQSGKSVRAERIDSNRFSCRLRVPVKTSVHNTNEVNACL</sequence>
<keyword evidence="4" id="KW-0472">Membrane</keyword>
<dbReference type="Pfam" id="PF14689">
    <property type="entry name" value="SPOB_a"/>
    <property type="match status" value="1"/>
</dbReference>
<feature type="transmembrane region" description="Helical" evidence="4">
    <location>
        <begin position="5"/>
        <end position="25"/>
    </location>
</feature>
<accession>A0ABQ1VQ00</accession>
<evidence type="ECO:0000256" key="2">
    <source>
        <dbReference type="ARBA" id="ARBA00022679"/>
    </source>
</evidence>
<proteinExistence type="predicted"/>
<keyword evidence="3" id="KW-0418">Kinase</keyword>
<dbReference type="Gene3D" id="1.10.287.130">
    <property type="match status" value="1"/>
</dbReference>
<reference evidence="7" key="1">
    <citation type="journal article" date="2019" name="Int. J. Syst. Evol. Microbiol.">
        <title>The Global Catalogue of Microorganisms (GCM) 10K type strain sequencing project: providing services to taxonomists for standard genome sequencing and annotation.</title>
        <authorList>
            <consortium name="The Broad Institute Genomics Platform"/>
            <consortium name="The Broad Institute Genome Sequencing Center for Infectious Disease"/>
            <person name="Wu L."/>
            <person name="Ma J."/>
        </authorList>
    </citation>
    <scope>NUCLEOTIDE SEQUENCE [LARGE SCALE GENOMIC DNA]</scope>
    <source>
        <strain evidence="7">CGMCC 1.15420</strain>
    </source>
</reference>
<evidence type="ECO:0000256" key="3">
    <source>
        <dbReference type="ARBA" id="ARBA00022777"/>
    </source>
</evidence>
<name>A0ABQ1VQ00_9BACL</name>